<evidence type="ECO:0000313" key="3">
    <source>
        <dbReference type="EMBL" id="MPM04912.1"/>
    </source>
</evidence>
<dbReference type="Gene3D" id="1.10.287.470">
    <property type="entry name" value="Helix hairpin bin"/>
    <property type="match status" value="1"/>
</dbReference>
<protein>
    <recommendedName>
        <fullName evidence="2">CzcB-like barrel-sandwich hybrid domain-containing protein</fullName>
    </recommendedName>
</protein>
<dbReference type="InterPro" id="IPR051909">
    <property type="entry name" value="MFP_Cation_Efflux"/>
</dbReference>
<dbReference type="EMBL" id="VSSQ01001082">
    <property type="protein sequence ID" value="MPM04912.1"/>
    <property type="molecule type" value="Genomic_DNA"/>
</dbReference>
<comment type="caution">
    <text evidence="3">The sequence shown here is derived from an EMBL/GenBank/DDBJ whole genome shotgun (WGS) entry which is preliminary data.</text>
</comment>
<dbReference type="InterPro" id="IPR058647">
    <property type="entry name" value="BSH_CzcB-like"/>
</dbReference>
<accession>A0A644WM73</accession>
<reference evidence="3" key="1">
    <citation type="submission" date="2019-08" db="EMBL/GenBank/DDBJ databases">
        <authorList>
            <person name="Kucharzyk K."/>
            <person name="Murdoch R.W."/>
            <person name="Higgins S."/>
            <person name="Loffler F."/>
        </authorList>
    </citation>
    <scope>NUCLEOTIDE SEQUENCE</scope>
</reference>
<dbReference type="AlphaFoldDB" id="A0A644WM73"/>
<dbReference type="Gene3D" id="2.40.50.100">
    <property type="match status" value="1"/>
</dbReference>
<dbReference type="PANTHER" id="PTHR30097">
    <property type="entry name" value="CATION EFFLUX SYSTEM PROTEIN CUSB"/>
    <property type="match status" value="1"/>
</dbReference>
<dbReference type="Gene3D" id="2.40.420.20">
    <property type="match status" value="1"/>
</dbReference>
<keyword evidence="1" id="KW-0813">Transport</keyword>
<gene>
    <name evidence="3" type="ORF">SDC9_51193</name>
</gene>
<organism evidence="3">
    <name type="scientific">bioreactor metagenome</name>
    <dbReference type="NCBI Taxonomy" id="1076179"/>
    <lineage>
        <taxon>unclassified sequences</taxon>
        <taxon>metagenomes</taxon>
        <taxon>ecological metagenomes</taxon>
    </lineage>
</organism>
<feature type="domain" description="CzcB-like barrel-sandwich hybrid" evidence="2">
    <location>
        <begin position="72"/>
        <end position="217"/>
    </location>
</feature>
<dbReference type="PANTHER" id="PTHR30097:SF4">
    <property type="entry name" value="SLR6042 PROTEIN"/>
    <property type="match status" value="1"/>
</dbReference>
<name>A0A644WM73_9ZZZZ</name>
<proteinExistence type="predicted"/>
<evidence type="ECO:0000259" key="2">
    <source>
        <dbReference type="Pfam" id="PF25973"/>
    </source>
</evidence>
<dbReference type="Gene3D" id="2.40.30.170">
    <property type="match status" value="1"/>
</dbReference>
<dbReference type="PROSITE" id="PS51257">
    <property type="entry name" value="PROKAR_LIPOPROTEIN"/>
    <property type="match status" value="1"/>
</dbReference>
<dbReference type="SUPFAM" id="SSF111369">
    <property type="entry name" value="HlyD-like secretion proteins"/>
    <property type="match status" value="1"/>
</dbReference>
<dbReference type="GO" id="GO:0015679">
    <property type="term" value="P:plasma membrane copper ion transport"/>
    <property type="evidence" value="ECO:0007669"/>
    <property type="project" value="TreeGrafter"/>
</dbReference>
<dbReference type="GO" id="GO:0030313">
    <property type="term" value="C:cell envelope"/>
    <property type="evidence" value="ECO:0007669"/>
    <property type="project" value="TreeGrafter"/>
</dbReference>
<sequence>MKISQIIKTLLIAGLLTACSGNQADNEVTSNLLEITKDQFQFNQMKLGKVETHTFESVVKCKGLIIPLKEGLAQVSAPVGGTVKNVYQSNGDYVKKGTPLIEIGGNDVVDLQKEYAEASAVFKRVESEFLRVKALYEEEVTSQKDYNFIKSEYLSSLARFKGLRLKIDALELSSAKIESGEFYSSYSIKSPIQGQILNLKNFSGSKIENKDLIMEIVNPVLIQIELYIFPDDVSKIKTGHKVRIKTLDSWLNSEAFVKSVGKVVDNDRKSINCYAGLKVNGSEDLIINQLVDSEIITGEEALPALPKEAVLKSDSATFVLLLVKKEDDKYIFTKKEVQTGTEHNGFVQIVGDKIEGMILTKGGYNLF</sequence>
<evidence type="ECO:0000256" key="1">
    <source>
        <dbReference type="ARBA" id="ARBA00022448"/>
    </source>
</evidence>
<dbReference type="Pfam" id="PF25973">
    <property type="entry name" value="BSH_CzcB"/>
    <property type="match status" value="1"/>
</dbReference>
<dbReference type="GO" id="GO:0060003">
    <property type="term" value="P:copper ion export"/>
    <property type="evidence" value="ECO:0007669"/>
    <property type="project" value="TreeGrafter"/>
</dbReference>